<dbReference type="InterPro" id="IPR055469">
    <property type="entry name" value="DUF7041"/>
</dbReference>
<evidence type="ECO:0000259" key="1">
    <source>
        <dbReference type="Pfam" id="PF23055"/>
    </source>
</evidence>
<comment type="caution">
    <text evidence="2">The sequence shown here is derived from an EMBL/GenBank/DDBJ whole genome shotgun (WGS) entry which is preliminary data.</text>
</comment>
<evidence type="ECO:0000313" key="3">
    <source>
        <dbReference type="Proteomes" id="UP000789524"/>
    </source>
</evidence>
<proteinExistence type="predicted"/>
<feature type="domain" description="DUF7041" evidence="1">
    <location>
        <begin position="27"/>
        <end position="108"/>
    </location>
</feature>
<gene>
    <name evidence="2" type="ORF">DCHRY22_LOCUS7959</name>
</gene>
<dbReference type="Proteomes" id="UP000789524">
    <property type="component" value="Unassembled WGS sequence"/>
</dbReference>
<dbReference type="PANTHER" id="PTHR33327:SF3">
    <property type="entry name" value="RNA-DIRECTED DNA POLYMERASE"/>
    <property type="match status" value="1"/>
</dbReference>
<dbReference type="EMBL" id="CAKASE010000059">
    <property type="protein sequence ID" value="CAG9567866.1"/>
    <property type="molecule type" value="Genomic_DNA"/>
</dbReference>
<name>A0A8J2QTS7_9NEOP</name>
<dbReference type="Pfam" id="PF23055">
    <property type="entry name" value="DUF7041"/>
    <property type="match status" value="1"/>
</dbReference>
<evidence type="ECO:0000313" key="2">
    <source>
        <dbReference type="EMBL" id="CAG9567866.1"/>
    </source>
</evidence>
<dbReference type="PANTHER" id="PTHR33327">
    <property type="entry name" value="ENDONUCLEASE"/>
    <property type="match status" value="1"/>
</dbReference>
<accession>A0A8J2QTS7</accession>
<sequence>METQPPQALASSQAAAEVSSIALSMRIPPFWRENPRLWYHSFEAATDDLKKSSAQLTQMVLVQLEKPDIEQISDILFNIPKEQQYQAIKERLISVYEESDSRQFQKLLAEMELGDQKPTQLLRRMKNLARDKISDSTLRMMWTKLLPAHVRSVLAVSEQFSSKTTLEELAMLADKMIEQTQEGVSKMYASSVLVEAFVNT</sequence>
<organism evidence="2 3">
    <name type="scientific">Danaus chrysippus</name>
    <name type="common">African queen</name>
    <dbReference type="NCBI Taxonomy" id="151541"/>
    <lineage>
        <taxon>Eukaryota</taxon>
        <taxon>Metazoa</taxon>
        <taxon>Ecdysozoa</taxon>
        <taxon>Arthropoda</taxon>
        <taxon>Hexapoda</taxon>
        <taxon>Insecta</taxon>
        <taxon>Pterygota</taxon>
        <taxon>Neoptera</taxon>
        <taxon>Endopterygota</taxon>
        <taxon>Lepidoptera</taxon>
        <taxon>Glossata</taxon>
        <taxon>Ditrysia</taxon>
        <taxon>Papilionoidea</taxon>
        <taxon>Nymphalidae</taxon>
        <taxon>Danainae</taxon>
        <taxon>Danaini</taxon>
        <taxon>Danaina</taxon>
        <taxon>Danaus</taxon>
        <taxon>Anosia</taxon>
    </lineage>
</organism>
<protein>
    <submittedName>
        <fullName evidence="2">(African queen) hypothetical protein</fullName>
    </submittedName>
</protein>
<keyword evidence="3" id="KW-1185">Reference proteome</keyword>
<dbReference type="OrthoDB" id="10257314at2759"/>
<reference evidence="2" key="1">
    <citation type="submission" date="2021-09" db="EMBL/GenBank/DDBJ databases">
        <authorList>
            <person name="Martin H S."/>
        </authorList>
    </citation>
    <scope>NUCLEOTIDE SEQUENCE</scope>
</reference>
<dbReference type="AlphaFoldDB" id="A0A8J2QTS7"/>